<name>A0A1I8M294_MUSDO</name>
<sequence length="458" mass="53138">METQATLQAKLNKCLQIIRKYDWLINSYVLDFYVNDHWGKLPPAWRLYFEELPPEQLCYLLSSDSNQQTGTTKVWPLSILALKEAFKGLCIDRKQKCRESLPSSPLLDHAKLKHVFNKGVKPKKRHELESMASLCKQICQENPVDFVVDFGAGLGHLARNLGYAYNIKVCCLEMQSKLNKQAYEMDENMEKLKKKYVPDIPSQKPEHVDLCLTADMNPEEFLETIERSMRIENKDYTFGIIGLHPCGDLGAILMRMFLKCKQAKFLNFVGCCYMKLSTAECRAADCGYPLSNYLRSNNTRSTLSYEAREISCHAIELYHERLSLKDYEYLKVHSFRAATERIIVKHYPELRHTRLSSVKHLPDMSFSDYFYKAVKGLPCSTIPLCDLNTCTTQNDLFHWKNIVIFYTLRLFFAPLIESVILYDRMLFLMENGCHVQINAIFDPRLSPRNHITTALKSR</sequence>
<reference evidence="2" key="1">
    <citation type="submission" date="2020-05" db="UniProtKB">
        <authorList>
            <consortium name="EnsemblMetazoa"/>
        </authorList>
    </citation>
    <scope>IDENTIFICATION</scope>
    <source>
        <strain evidence="2">Aabys</strain>
    </source>
</reference>
<organism evidence="2">
    <name type="scientific">Musca domestica</name>
    <name type="common">House fly</name>
    <dbReference type="NCBI Taxonomy" id="7370"/>
    <lineage>
        <taxon>Eukaryota</taxon>
        <taxon>Metazoa</taxon>
        <taxon>Ecdysozoa</taxon>
        <taxon>Arthropoda</taxon>
        <taxon>Hexapoda</taxon>
        <taxon>Insecta</taxon>
        <taxon>Pterygota</taxon>
        <taxon>Neoptera</taxon>
        <taxon>Endopterygota</taxon>
        <taxon>Diptera</taxon>
        <taxon>Brachycera</taxon>
        <taxon>Muscomorpha</taxon>
        <taxon>Muscoidea</taxon>
        <taxon>Muscidae</taxon>
        <taxon>Musca</taxon>
    </lineage>
</organism>
<dbReference type="PANTHER" id="PTHR12496:SF2">
    <property type="entry name" value="METHYLTRANSFERASE-LIKE PROTEIN 25B"/>
    <property type="match status" value="1"/>
</dbReference>
<dbReference type="Pfam" id="PF13679">
    <property type="entry name" value="Methyltransf_32"/>
    <property type="match status" value="1"/>
</dbReference>
<protein>
    <submittedName>
        <fullName evidence="4">Protein RRNAD1</fullName>
    </submittedName>
</protein>
<evidence type="ECO:0000313" key="3">
    <source>
        <dbReference type="Proteomes" id="UP001652621"/>
    </source>
</evidence>
<dbReference type="OrthoDB" id="5875367at2759"/>
<keyword evidence="3" id="KW-1185">Reference proteome</keyword>
<dbReference type="Proteomes" id="UP001652621">
    <property type="component" value="Unplaced"/>
</dbReference>
<evidence type="ECO:0000313" key="4">
    <source>
        <dbReference type="RefSeq" id="XP_005182182.1"/>
    </source>
</evidence>
<gene>
    <name evidence="2" type="primary">101896639</name>
    <name evidence="4" type="synonym">LOC101896639</name>
</gene>
<dbReference type="InterPro" id="IPR052220">
    <property type="entry name" value="METTL25"/>
</dbReference>
<dbReference type="VEuPathDB" id="VectorBase:MDOMA2_018407"/>
<dbReference type="InterPro" id="IPR025714">
    <property type="entry name" value="Methyltranfer_dom"/>
</dbReference>
<dbReference type="EnsemblMetazoa" id="MDOA000510-RA">
    <property type="protein sequence ID" value="MDOA000510-PA"/>
    <property type="gene ID" value="MDOA000510"/>
</dbReference>
<evidence type="ECO:0000313" key="2">
    <source>
        <dbReference type="EnsemblMetazoa" id="MDOA000510-PA"/>
    </source>
</evidence>
<reference evidence="4" key="2">
    <citation type="submission" date="2025-04" db="UniProtKB">
        <authorList>
            <consortium name="RefSeq"/>
        </authorList>
    </citation>
    <scope>IDENTIFICATION</scope>
    <source>
        <strain evidence="4">Aabys</strain>
    </source>
</reference>
<accession>A0A1I8M294</accession>
<dbReference type="eggNOG" id="KOG2651">
    <property type="taxonomic scope" value="Eukaryota"/>
</dbReference>
<dbReference type="VEuPathDB" id="VectorBase:MDOA000510"/>
<dbReference type="AlphaFoldDB" id="A0A1I8M294"/>
<dbReference type="GeneID" id="101896639"/>
<dbReference type="RefSeq" id="XP_005182182.1">
    <property type="nucleotide sequence ID" value="XM_005182125.3"/>
</dbReference>
<dbReference type="KEGG" id="mde:101896639"/>
<dbReference type="PANTHER" id="PTHR12496">
    <property type="entry name" value="CGI-41 METHYLTRANSFERASE"/>
    <property type="match status" value="1"/>
</dbReference>
<feature type="domain" description="Methyltransferase" evidence="1">
    <location>
        <begin position="123"/>
        <end position="278"/>
    </location>
</feature>
<proteinExistence type="predicted"/>
<evidence type="ECO:0000259" key="1">
    <source>
        <dbReference type="Pfam" id="PF13679"/>
    </source>
</evidence>